<organism evidence="9">
    <name type="scientific">marine sediment metagenome</name>
    <dbReference type="NCBI Taxonomy" id="412755"/>
    <lineage>
        <taxon>unclassified sequences</taxon>
        <taxon>metagenomes</taxon>
        <taxon>ecological metagenomes</taxon>
    </lineage>
</organism>
<feature type="transmembrane region" description="Helical" evidence="7">
    <location>
        <begin position="120"/>
        <end position="142"/>
    </location>
</feature>
<feature type="transmembrane region" description="Helical" evidence="7">
    <location>
        <begin position="193"/>
        <end position="214"/>
    </location>
</feature>
<evidence type="ECO:0000256" key="4">
    <source>
        <dbReference type="ARBA" id="ARBA00022692"/>
    </source>
</evidence>
<evidence type="ECO:0000256" key="3">
    <source>
        <dbReference type="ARBA" id="ARBA00022475"/>
    </source>
</evidence>
<evidence type="ECO:0000256" key="2">
    <source>
        <dbReference type="ARBA" id="ARBA00022448"/>
    </source>
</evidence>
<evidence type="ECO:0000259" key="8">
    <source>
        <dbReference type="Pfam" id="PF06826"/>
    </source>
</evidence>
<dbReference type="AlphaFoldDB" id="X0YLB5"/>
<accession>X0YLB5</accession>
<feature type="transmembrane region" description="Helical" evidence="7">
    <location>
        <begin position="279"/>
        <end position="305"/>
    </location>
</feature>
<keyword evidence="4 7" id="KW-0812">Transmembrane</keyword>
<keyword evidence="2" id="KW-0813">Transport</keyword>
<reference evidence="9" key="1">
    <citation type="journal article" date="2014" name="Front. Microbiol.">
        <title>High frequency of phylogenetically diverse reductive dehalogenase-homologous genes in deep subseafloor sedimentary metagenomes.</title>
        <authorList>
            <person name="Kawai M."/>
            <person name="Futagami T."/>
            <person name="Toyoda A."/>
            <person name="Takaki Y."/>
            <person name="Nishi S."/>
            <person name="Hori S."/>
            <person name="Arai W."/>
            <person name="Tsubouchi T."/>
            <person name="Morono Y."/>
            <person name="Uchiyama I."/>
            <person name="Ito T."/>
            <person name="Fujiyama A."/>
            <person name="Inagaki F."/>
            <person name="Takami H."/>
        </authorList>
    </citation>
    <scope>NUCLEOTIDE SEQUENCE</scope>
    <source>
        <strain evidence="9">Expedition CK06-06</strain>
    </source>
</reference>
<comment type="caution">
    <text evidence="9">The sequence shown here is derived from an EMBL/GenBank/DDBJ whole genome shotgun (WGS) entry which is preliminary data.</text>
</comment>
<evidence type="ECO:0000256" key="1">
    <source>
        <dbReference type="ARBA" id="ARBA00004651"/>
    </source>
</evidence>
<dbReference type="GO" id="GO:0006813">
    <property type="term" value="P:potassium ion transport"/>
    <property type="evidence" value="ECO:0007669"/>
    <property type="project" value="InterPro"/>
</dbReference>
<evidence type="ECO:0000256" key="6">
    <source>
        <dbReference type="ARBA" id="ARBA00023136"/>
    </source>
</evidence>
<dbReference type="InterPro" id="IPR050144">
    <property type="entry name" value="AAE_transporter"/>
</dbReference>
<dbReference type="Pfam" id="PF06826">
    <property type="entry name" value="Asp-Al_Ex"/>
    <property type="match status" value="1"/>
</dbReference>
<feature type="transmembrane region" description="Helical" evidence="7">
    <location>
        <begin position="221"/>
        <end position="244"/>
    </location>
</feature>
<keyword evidence="3" id="KW-1003">Cell membrane</keyword>
<dbReference type="SUPFAM" id="SSF116726">
    <property type="entry name" value="TrkA C-terminal domain-like"/>
    <property type="match status" value="1"/>
</dbReference>
<dbReference type="EMBL" id="BART01006050">
    <property type="protein sequence ID" value="GAG56994.1"/>
    <property type="molecule type" value="Genomic_DNA"/>
</dbReference>
<feature type="domain" description="YidE/YbjL duplication" evidence="8">
    <location>
        <begin position="132"/>
        <end position="301"/>
    </location>
</feature>
<dbReference type="GO" id="GO:0005886">
    <property type="term" value="C:plasma membrane"/>
    <property type="evidence" value="ECO:0007669"/>
    <property type="project" value="UniProtKB-SubCell"/>
</dbReference>
<dbReference type="PANTHER" id="PTHR30445">
    <property type="entry name" value="K(+)_H(+) ANTIPORTER SUBUNIT KHTT"/>
    <property type="match status" value="1"/>
</dbReference>
<evidence type="ECO:0000256" key="5">
    <source>
        <dbReference type="ARBA" id="ARBA00022989"/>
    </source>
</evidence>
<comment type="subcellular location">
    <subcellularLocation>
        <location evidence="1">Cell membrane</location>
        <topology evidence="1">Multi-pass membrane protein</topology>
    </subcellularLocation>
</comment>
<dbReference type="InterPro" id="IPR006512">
    <property type="entry name" value="YidE_YbjL"/>
</dbReference>
<evidence type="ECO:0000256" key="7">
    <source>
        <dbReference type="SAM" id="Phobius"/>
    </source>
</evidence>
<keyword evidence="5 7" id="KW-1133">Transmembrane helix</keyword>
<evidence type="ECO:0000313" key="9">
    <source>
        <dbReference type="EMBL" id="GAG56994.1"/>
    </source>
</evidence>
<dbReference type="PANTHER" id="PTHR30445:SF9">
    <property type="match status" value="1"/>
</dbReference>
<feature type="non-terminal residue" evidence="9">
    <location>
        <position position="1"/>
    </location>
</feature>
<proteinExistence type="predicted"/>
<dbReference type="NCBIfam" id="TIGR01625">
    <property type="entry name" value="YidE_YbjL_dupl"/>
    <property type="match status" value="1"/>
</dbReference>
<sequence>VELDTILQLDDIVAVTAKTESFFTPHPLFEREISRHDLLNLTEETRDLILTNKRFDGKTIEQYYAENMNENRYGVLINRVSRLGEELELDKDLMLKRGDEVRLVGRPVDLDRISSKLGHIISAAKITDFITFGIGMALGILLGAQSIRVFGVLISLGTGGGCLLSGLAFGFLQSRRPRWGALPTGASNFLRDFGLAVFVAVVGITAGPQAVVAIKKYGMELFLLGVGVTLIPQILTFFISYYLLKIKNPIELLATIAGGRSANPGFAALLDKAGNATPVVAFTATYAVANIWLTLWGPVIVALVAKNVS</sequence>
<feature type="transmembrane region" description="Helical" evidence="7">
    <location>
        <begin position="149"/>
        <end position="173"/>
    </location>
</feature>
<dbReference type="InterPro" id="IPR036721">
    <property type="entry name" value="RCK_C_sf"/>
</dbReference>
<protein>
    <recommendedName>
        <fullName evidence="8">YidE/YbjL duplication domain-containing protein</fullName>
    </recommendedName>
</protein>
<name>X0YLB5_9ZZZZ</name>
<keyword evidence="6 7" id="KW-0472">Membrane</keyword>
<gene>
    <name evidence="9" type="ORF">S01H4_13753</name>
</gene>